<evidence type="ECO:0000256" key="1">
    <source>
        <dbReference type="SAM" id="MobiDB-lite"/>
    </source>
</evidence>
<gene>
    <name evidence="3" type="ORF">D5S19_22385</name>
</gene>
<name>A0A419HY50_9PSEU</name>
<proteinExistence type="predicted"/>
<evidence type="ECO:0000259" key="2">
    <source>
        <dbReference type="SMART" id="SM00900"/>
    </source>
</evidence>
<dbReference type="RefSeq" id="WP_120025376.1">
    <property type="nucleotide sequence ID" value="NZ_QZFV01000104.1"/>
</dbReference>
<feature type="region of interest" description="Disordered" evidence="1">
    <location>
        <begin position="30"/>
        <end position="79"/>
    </location>
</feature>
<dbReference type="InterPro" id="IPR007329">
    <property type="entry name" value="FMN-bd"/>
</dbReference>
<sequence length="159" mass="16142">MRKIALVFAATVSVLVLLFSYRTSTHSGALATAPQNRAPAGSSVPSAPSGTNPPSGTSSTPTGTSGTPTGTYDGGAADTRYGPVQVEITYTAGRITAARTLRTPSESGRDIEINNAAVPTLIQETLQAQSAHIDTVSGATYTSEGYAESLQSAIDAAHG</sequence>
<reference evidence="3 4" key="1">
    <citation type="submission" date="2018-09" db="EMBL/GenBank/DDBJ databases">
        <title>YIM PH 21725 draft genome.</title>
        <authorList>
            <person name="Miao C."/>
        </authorList>
    </citation>
    <scope>NUCLEOTIDE SEQUENCE [LARGE SCALE GENOMIC DNA]</scope>
    <source>
        <strain evidence="4">YIM PH21725</strain>
    </source>
</reference>
<comment type="caution">
    <text evidence="3">The sequence shown here is derived from an EMBL/GenBank/DDBJ whole genome shotgun (WGS) entry which is preliminary data.</text>
</comment>
<feature type="compositionally biased region" description="Low complexity" evidence="1">
    <location>
        <begin position="38"/>
        <end position="71"/>
    </location>
</feature>
<dbReference type="OrthoDB" id="8099475at2"/>
<dbReference type="SMART" id="SM00900">
    <property type="entry name" value="FMN_bind"/>
    <property type="match status" value="1"/>
</dbReference>
<dbReference type="Pfam" id="PF04205">
    <property type="entry name" value="FMN_bind"/>
    <property type="match status" value="1"/>
</dbReference>
<dbReference type="Gene3D" id="3.90.1010.20">
    <property type="match status" value="1"/>
</dbReference>
<dbReference type="GO" id="GO:0016020">
    <property type="term" value="C:membrane"/>
    <property type="evidence" value="ECO:0007669"/>
    <property type="project" value="InterPro"/>
</dbReference>
<evidence type="ECO:0000313" key="4">
    <source>
        <dbReference type="Proteomes" id="UP000285112"/>
    </source>
</evidence>
<dbReference type="Proteomes" id="UP000285112">
    <property type="component" value="Unassembled WGS sequence"/>
</dbReference>
<dbReference type="EMBL" id="QZFV01000104">
    <property type="protein sequence ID" value="RJQ82101.1"/>
    <property type="molecule type" value="Genomic_DNA"/>
</dbReference>
<dbReference type="GO" id="GO:0010181">
    <property type="term" value="F:FMN binding"/>
    <property type="evidence" value="ECO:0007669"/>
    <property type="project" value="InterPro"/>
</dbReference>
<protein>
    <submittedName>
        <fullName evidence="3">FMN-binding protein</fullName>
    </submittedName>
</protein>
<organism evidence="3 4">
    <name type="scientific">Amycolatopsis panacis</name>
    <dbReference type="NCBI Taxonomy" id="2340917"/>
    <lineage>
        <taxon>Bacteria</taxon>
        <taxon>Bacillati</taxon>
        <taxon>Actinomycetota</taxon>
        <taxon>Actinomycetes</taxon>
        <taxon>Pseudonocardiales</taxon>
        <taxon>Pseudonocardiaceae</taxon>
        <taxon>Amycolatopsis</taxon>
    </lineage>
</organism>
<feature type="domain" description="FMN-binding" evidence="2">
    <location>
        <begin position="80"/>
        <end position="157"/>
    </location>
</feature>
<evidence type="ECO:0000313" key="3">
    <source>
        <dbReference type="EMBL" id="RJQ82101.1"/>
    </source>
</evidence>
<dbReference type="AlphaFoldDB" id="A0A419HY50"/>
<keyword evidence="4" id="KW-1185">Reference proteome</keyword>
<accession>A0A419HY50</accession>